<sequence length="368" mass="40300">MNTFGEIFTITTFGESHGKAIGVVVDGCPAGIKISESEIQHELDKRKPGQNEISTQRKEEDEVEILSGIFEGKTLGTPIAILIHNKDVRSADYDELKFKLRPGHADFTYREKFGIADYRGGGRSSARETACRVAAGAIAKKILDKFNIVIFAYVKKIANIESIISYYKNFDINKIDEYRNIVEKSDVRCMDVEQGALMREAIIKAKNEGDSVGGLIEILVLNLPSGIGEPIYDKLSARLASALMSIPAVKGIEMGNGFELSGLKGSESNDEFYMKDRHIITKTNNCGGILGGISNGMPIIARIAVKPTSSISKMQNTVDIKNFENTTLKIAGRHDPCIVPRAVPVAESMVAITLVDLMTLANLIPRKF</sequence>
<dbReference type="AlphaFoldDB" id="A0A098E721"/>
<dbReference type="PROSITE" id="PS00787">
    <property type="entry name" value="CHORISMATE_SYNTHASE_1"/>
    <property type="match status" value="1"/>
</dbReference>
<dbReference type="NCBIfam" id="TIGR00033">
    <property type="entry name" value="aroC"/>
    <property type="match status" value="1"/>
</dbReference>
<dbReference type="PANTHER" id="PTHR21085:SF0">
    <property type="entry name" value="CHORISMATE SYNTHASE"/>
    <property type="match status" value="1"/>
</dbReference>
<evidence type="ECO:0000256" key="1">
    <source>
        <dbReference type="ARBA" id="ARBA00005044"/>
    </source>
</evidence>
<comment type="similarity">
    <text evidence="2">Belongs to the chorismate synthase family.</text>
</comment>
<dbReference type="HAMAP" id="MF_00300">
    <property type="entry name" value="Chorismate_synth"/>
    <property type="match status" value="1"/>
</dbReference>
<protein>
    <recommendedName>
        <fullName evidence="3">chorismate synthase</fullName>
        <ecNumber evidence="3">4.2.3.5</ecNumber>
    </recommendedName>
</protein>
<dbReference type="GO" id="GO:0004107">
    <property type="term" value="F:chorismate synthase activity"/>
    <property type="evidence" value="ECO:0007669"/>
    <property type="project" value="UniProtKB-EC"/>
</dbReference>
<keyword evidence="6" id="KW-0288">FMN</keyword>
<keyword evidence="8" id="KW-0521">NADP</keyword>
<gene>
    <name evidence="11" type="primary">aroC</name>
    <name evidence="11" type="ORF">MSIBF_A1680014</name>
</gene>
<evidence type="ECO:0000256" key="6">
    <source>
        <dbReference type="ARBA" id="ARBA00022643"/>
    </source>
</evidence>
<dbReference type="GO" id="GO:0005829">
    <property type="term" value="C:cytosol"/>
    <property type="evidence" value="ECO:0007669"/>
    <property type="project" value="TreeGrafter"/>
</dbReference>
<dbReference type="InterPro" id="IPR020541">
    <property type="entry name" value="Chorismate_synthase_CS"/>
</dbReference>
<dbReference type="FunFam" id="3.60.150.10:FF:000002">
    <property type="entry name" value="Chorismate synthase"/>
    <property type="match status" value="1"/>
</dbReference>
<evidence type="ECO:0000313" key="11">
    <source>
        <dbReference type="EMBL" id="CEG11783.1"/>
    </source>
</evidence>
<accession>A0A098E721</accession>
<dbReference type="EMBL" id="CCXY01000077">
    <property type="protein sequence ID" value="CEG11783.1"/>
    <property type="molecule type" value="Genomic_DNA"/>
</dbReference>
<evidence type="ECO:0000256" key="7">
    <source>
        <dbReference type="ARBA" id="ARBA00022827"/>
    </source>
</evidence>
<dbReference type="NCBIfam" id="NF003793">
    <property type="entry name" value="PRK05382.1"/>
    <property type="match status" value="1"/>
</dbReference>
<comment type="pathway">
    <text evidence="1">Metabolic intermediate biosynthesis; chorismate biosynthesis; chorismate from D-erythrose 4-phosphate and phosphoenolpyruvate: step 7/7.</text>
</comment>
<evidence type="ECO:0000256" key="9">
    <source>
        <dbReference type="ARBA" id="ARBA00023141"/>
    </source>
</evidence>
<dbReference type="PANTHER" id="PTHR21085">
    <property type="entry name" value="CHORISMATE SYNTHASE"/>
    <property type="match status" value="1"/>
</dbReference>
<organism evidence="11">
    <name type="scientific">groundwater metagenome</name>
    <dbReference type="NCBI Taxonomy" id="717931"/>
    <lineage>
        <taxon>unclassified sequences</taxon>
        <taxon>metagenomes</taxon>
        <taxon>ecological metagenomes</taxon>
    </lineage>
</organism>
<dbReference type="InterPro" id="IPR035904">
    <property type="entry name" value="Chorismate_synth_AroC_sf"/>
</dbReference>
<dbReference type="PROSITE" id="PS00789">
    <property type="entry name" value="CHORISMATE_SYNTHASE_3"/>
    <property type="match status" value="1"/>
</dbReference>
<evidence type="ECO:0000256" key="10">
    <source>
        <dbReference type="ARBA" id="ARBA00023239"/>
    </source>
</evidence>
<dbReference type="GO" id="GO:0009423">
    <property type="term" value="P:chorismate biosynthetic process"/>
    <property type="evidence" value="ECO:0007669"/>
    <property type="project" value="UniProtKB-UniPathway"/>
</dbReference>
<dbReference type="PIRSF" id="PIRSF001456">
    <property type="entry name" value="Chorismate_synth"/>
    <property type="match status" value="1"/>
</dbReference>
<dbReference type="CDD" id="cd07304">
    <property type="entry name" value="Chorismate_synthase"/>
    <property type="match status" value="1"/>
</dbReference>
<name>A0A098E721_9ZZZZ</name>
<dbReference type="Gene3D" id="3.60.150.10">
    <property type="entry name" value="Chorismate synthase AroC"/>
    <property type="match status" value="1"/>
</dbReference>
<evidence type="ECO:0000256" key="5">
    <source>
        <dbReference type="ARBA" id="ARBA00022630"/>
    </source>
</evidence>
<dbReference type="GO" id="GO:0008652">
    <property type="term" value="P:amino acid biosynthetic process"/>
    <property type="evidence" value="ECO:0007669"/>
    <property type="project" value="UniProtKB-KW"/>
</dbReference>
<keyword evidence="9" id="KW-0057">Aromatic amino acid biosynthesis</keyword>
<dbReference type="EC" id="4.2.3.5" evidence="3"/>
<dbReference type="SUPFAM" id="SSF103263">
    <property type="entry name" value="Chorismate synthase, AroC"/>
    <property type="match status" value="1"/>
</dbReference>
<keyword evidence="4" id="KW-0028">Amino-acid biosynthesis</keyword>
<dbReference type="GO" id="GO:0010181">
    <property type="term" value="F:FMN binding"/>
    <property type="evidence" value="ECO:0007669"/>
    <property type="project" value="TreeGrafter"/>
</dbReference>
<evidence type="ECO:0000256" key="8">
    <source>
        <dbReference type="ARBA" id="ARBA00022857"/>
    </source>
</evidence>
<keyword evidence="7" id="KW-0274">FAD</keyword>
<evidence type="ECO:0000256" key="2">
    <source>
        <dbReference type="ARBA" id="ARBA00008014"/>
    </source>
</evidence>
<evidence type="ECO:0000256" key="3">
    <source>
        <dbReference type="ARBA" id="ARBA00013036"/>
    </source>
</evidence>
<dbReference type="InterPro" id="IPR000453">
    <property type="entry name" value="Chorismate_synth"/>
</dbReference>
<reference evidence="11" key="1">
    <citation type="submission" date="2014-09" db="EMBL/GenBank/DDBJ databases">
        <authorList>
            <person name="Probst J Alexander"/>
        </authorList>
    </citation>
    <scope>NUCLEOTIDE SEQUENCE</scope>
</reference>
<keyword evidence="10 11" id="KW-0456">Lyase</keyword>
<dbReference type="UniPathway" id="UPA00053">
    <property type="reaction ID" value="UER00090"/>
</dbReference>
<proteinExistence type="inferred from homology"/>
<dbReference type="GO" id="GO:0009073">
    <property type="term" value="P:aromatic amino acid family biosynthetic process"/>
    <property type="evidence" value="ECO:0007669"/>
    <property type="project" value="UniProtKB-KW"/>
</dbReference>
<dbReference type="PROSITE" id="PS00788">
    <property type="entry name" value="CHORISMATE_SYNTHASE_2"/>
    <property type="match status" value="1"/>
</dbReference>
<keyword evidence="5" id="KW-0285">Flavoprotein</keyword>
<evidence type="ECO:0000256" key="4">
    <source>
        <dbReference type="ARBA" id="ARBA00022605"/>
    </source>
</evidence>
<dbReference type="Pfam" id="PF01264">
    <property type="entry name" value="Chorismate_synt"/>
    <property type="match status" value="1"/>
</dbReference>